<evidence type="ECO:0000313" key="1">
    <source>
        <dbReference type="EMBL" id="MFI6497200.1"/>
    </source>
</evidence>
<sequence length="105" mass="11354">MYDRLVSADFEVAQDGDARLAAVGALGELSRQLVAKLCDEGREICTADFKICYVGTTGEGCSAERARGGTVYLKARTQRQTRRKSVLPGPEPLPDLATILAMYSI</sequence>
<proteinExistence type="predicted"/>
<evidence type="ECO:0000313" key="2">
    <source>
        <dbReference type="Proteomes" id="UP001612741"/>
    </source>
</evidence>
<gene>
    <name evidence="1" type="ORF">ACIBG2_07455</name>
</gene>
<organism evidence="1 2">
    <name type="scientific">Nonomuraea typhae</name>
    <dbReference type="NCBI Taxonomy" id="2603600"/>
    <lineage>
        <taxon>Bacteria</taxon>
        <taxon>Bacillati</taxon>
        <taxon>Actinomycetota</taxon>
        <taxon>Actinomycetes</taxon>
        <taxon>Streptosporangiales</taxon>
        <taxon>Streptosporangiaceae</taxon>
        <taxon>Nonomuraea</taxon>
    </lineage>
</organism>
<comment type="caution">
    <text evidence="1">The sequence shown here is derived from an EMBL/GenBank/DDBJ whole genome shotgun (WGS) entry which is preliminary data.</text>
</comment>
<dbReference type="RefSeq" id="WP_397079882.1">
    <property type="nucleotide sequence ID" value="NZ_JBITGY010000002.1"/>
</dbReference>
<name>A0ABW7YMR2_9ACTN</name>
<keyword evidence="2" id="KW-1185">Reference proteome</keyword>
<dbReference type="Proteomes" id="UP001612741">
    <property type="component" value="Unassembled WGS sequence"/>
</dbReference>
<dbReference type="EMBL" id="JBITGY010000002">
    <property type="protein sequence ID" value="MFI6497200.1"/>
    <property type="molecule type" value="Genomic_DNA"/>
</dbReference>
<protein>
    <submittedName>
        <fullName evidence="1">Uncharacterized protein</fullName>
    </submittedName>
</protein>
<reference evidence="1 2" key="1">
    <citation type="submission" date="2024-10" db="EMBL/GenBank/DDBJ databases">
        <title>The Natural Products Discovery Center: Release of the First 8490 Sequenced Strains for Exploring Actinobacteria Biosynthetic Diversity.</title>
        <authorList>
            <person name="Kalkreuter E."/>
            <person name="Kautsar S.A."/>
            <person name="Yang D."/>
            <person name="Bader C.D."/>
            <person name="Teijaro C.N."/>
            <person name="Fluegel L."/>
            <person name="Davis C.M."/>
            <person name="Simpson J.R."/>
            <person name="Lauterbach L."/>
            <person name="Steele A.D."/>
            <person name="Gui C."/>
            <person name="Meng S."/>
            <person name="Li G."/>
            <person name="Viehrig K."/>
            <person name="Ye F."/>
            <person name="Su P."/>
            <person name="Kiefer A.F."/>
            <person name="Nichols A."/>
            <person name="Cepeda A.J."/>
            <person name="Yan W."/>
            <person name="Fan B."/>
            <person name="Jiang Y."/>
            <person name="Adhikari A."/>
            <person name="Zheng C.-J."/>
            <person name="Schuster L."/>
            <person name="Cowan T.M."/>
            <person name="Smanski M.J."/>
            <person name="Chevrette M.G."/>
            <person name="De Carvalho L.P.S."/>
            <person name="Shen B."/>
        </authorList>
    </citation>
    <scope>NUCLEOTIDE SEQUENCE [LARGE SCALE GENOMIC DNA]</scope>
    <source>
        <strain evidence="1 2">NPDC050545</strain>
    </source>
</reference>
<accession>A0ABW7YMR2</accession>